<feature type="domain" description="GtrA/DPMS transmembrane" evidence="7">
    <location>
        <begin position="20"/>
        <end position="147"/>
    </location>
</feature>
<comment type="similarity">
    <text evidence="2">Belongs to the GtrA family.</text>
</comment>
<evidence type="ECO:0000313" key="9">
    <source>
        <dbReference type="Proteomes" id="UP000269438"/>
    </source>
</evidence>
<feature type="transmembrane region" description="Helical" evidence="6">
    <location>
        <begin position="92"/>
        <end position="111"/>
    </location>
</feature>
<evidence type="ECO:0000313" key="8">
    <source>
        <dbReference type="EMBL" id="RLP79834.1"/>
    </source>
</evidence>
<feature type="transmembrane region" description="Helical" evidence="6">
    <location>
        <begin position="123"/>
        <end position="141"/>
    </location>
</feature>
<dbReference type="InterPro" id="IPR051401">
    <property type="entry name" value="GtrA_CellWall_Glycosyl"/>
</dbReference>
<keyword evidence="9" id="KW-1185">Reference proteome</keyword>
<evidence type="ECO:0000259" key="7">
    <source>
        <dbReference type="Pfam" id="PF04138"/>
    </source>
</evidence>
<dbReference type="GO" id="GO:0000271">
    <property type="term" value="P:polysaccharide biosynthetic process"/>
    <property type="evidence" value="ECO:0007669"/>
    <property type="project" value="InterPro"/>
</dbReference>
<keyword evidence="4 6" id="KW-1133">Transmembrane helix</keyword>
<proteinExistence type="inferred from homology"/>
<organism evidence="8 9">
    <name type="scientific">Mycetocola lacteus</name>
    <dbReference type="NCBI Taxonomy" id="76637"/>
    <lineage>
        <taxon>Bacteria</taxon>
        <taxon>Bacillati</taxon>
        <taxon>Actinomycetota</taxon>
        <taxon>Actinomycetes</taxon>
        <taxon>Micrococcales</taxon>
        <taxon>Microbacteriaceae</taxon>
        <taxon>Mycetocola</taxon>
    </lineage>
</organism>
<dbReference type="EMBL" id="RCUY01000014">
    <property type="protein sequence ID" value="RLP79834.1"/>
    <property type="molecule type" value="Genomic_DNA"/>
</dbReference>
<evidence type="ECO:0000256" key="5">
    <source>
        <dbReference type="ARBA" id="ARBA00023136"/>
    </source>
</evidence>
<dbReference type="Pfam" id="PF04138">
    <property type="entry name" value="GtrA_DPMS_TM"/>
    <property type="match status" value="1"/>
</dbReference>
<dbReference type="Proteomes" id="UP000269438">
    <property type="component" value="Unassembled WGS sequence"/>
</dbReference>
<feature type="transmembrane region" description="Helical" evidence="6">
    <location>
        <begin position="21"/>
        <end position="39"/>
    </location>
</feature>
<keyword evidence="3 6" id="KW-0812">Transmembrane</keyword>
<dbReference type="InterPro" id="IPR007267">
    <property type="entry name" value="GtrA_DPMS_TM"/>
</dbReference>
<dbReference type="AlphaFoldDB" id="A0A3L7AIF0"/>
<sequence length="190" mass="20837">MNLSRVKSASWYPLFMQLFKFAVVGGAGFVVTAVSFNLLRVGPLNPEHVKNGVVIATVIATTLAIITNWLGNRFWTFATHRSNSTVREGVEFFAVSFAGMGISTLCVWVSHDVLGFTSAAADNIALNGVGLILGSVFRFVLYRYWVFSPNRDRAAEEITDLEASAAEFTESDIEISKVPEAKTVARDEIH</sequence>
<dbReference type="GO" id="GO:0005886">
    <property type="term" value="C:plasma membrane"/>
    <property type="evidence" value="ECO:0007669"/>
    <property type="project" value="TreeGrafter"/>
</dbReference>
<evidence type="ECO:0000256" key="6">
    <source>
        <dbReference type="SAM" id="Phobius"/>
    </source>
</evidence>
<dbReference type="PANTHER" id="PTHR38459">
    <property type="entry name" value="PROPHAGE BACTOPRENOL-LINKED GLUCOSE TRANSLOCASE HOMOLOG"/>
    <property type="match status" value="1"/>
</dbReference>
<evidence type="ECO:0000256" key="4">
    <source>
        <dbReference type="ARBA" id="ARBA00022989"/>
    </source>
</evidence>
<dbReference type="OrthoDB" id="9807815at2"/>
<evidence type="ECO:0000256" key="3">
    <source>
        <dbReference type="ARBA" id="ARBA00022692"/>
    </source>
</evidence>
<accession>A0A3L7AIF0</accession>
<evidence type="ECO:0000256" key="2">
    <source>
        <dbReference type="ARBA" id="ARBA00009399"/>
    </source>
</evidence>
<name>A0A3L7AIF0_9MICO</name>
<comment type="caution">
    <text evidence="8">The sequence shown here is derived from an EMBL/GenBank/DDBJ whole genome shotgun (WGS) entry which is preliminary data.</text>
</comment>
<reference evidence="8 9" key="1">
    <citation type="submission" date="2018-10" db="EMBL/GenBank/DDBJ databases">
        <authorList>
            <person name="Li J."/>
        </authorList>
    </citation>
    <scope>NUCLEOTIDE SEQUENCE [LARGE SCALE GENOMIC DNA]</scope>
    <source>
        <strain evidence="8 9">JCM 11654</strain>
    </source>
</reference>
<evidence type="ECO:0000256" key="1">
    <source>
        <dbReference type="ARBA" id="ARBA00004141"/>
    </source>
</evidence>
<protein>
    <submittedName>
        <fullName evidence="8">GtrA family protein</fullName>
    </submittedName>
</protein>
<comment type="subcellular location">
    <subcellularLocation>
        <location evidence="1">Membrane</location>
        <topology evidence="1">Multi-pass membrane protein</topology>
    </subcellularLocation>
</comment>
<keyword evidence="5 6" id="KW-0472">Membrane</keyword>
<dbReference type="RefSeq" id="WP_121689280.1">
    <property type="nucleotide sequence ID" value="NZ_RCUY01000014.1"/>
</dbReference>
<dbReference type="PANTHER" id="PTHR38459:SF1">
    <property type="entry name" value="PROPHAGE BACTOPRENOL-LINKED GLUCOSE TRANSLOCASE HOMOLOG"/>
    <property type="match status" value="1"/>
</dbReference>
<feature type="transmembrane region" description="Helical" evidence="6">
    <location>
        <begin position="51"/>
        <end position="71"/>
    </location>
</feature>
<gene>
    <name evidence="8" type="ORF">D9V34_14900</name>
</gene>